<dbReference type="AlphaFoldDB" id="A0A0K1JDK4"/>
<dbReference type="PANTHER" id="PTHR46797:SF1">
    <property type="entry name" value="METHYLPHOSPHONATE SYNTHASE"/>
    <property type="match status" value="1"/>
</dbReference>
<dbReference type="SMART" id="SM00530">
    <property type="entry name" value="HTH_XRE"/>
    <property type="match status" value="1"/>
</dbReference>
<keyword evidence="1" id="KW-0238">DNA-binding</keyword>
<dbReference type="InterPro" id="IPR001387">
    <property type="entry name" value="Cro/C1-type_HTH"/>
</dbReference>
<dbReference type="SUPFAM" id="SSF47413">
    <property type="entry name" value="lambda repressor-like DNA-binding domains"/>
    <property type="match status" value="1"/>
</dbReference>
<reference evidence="3 4" key="1">
    <citation type="submission" date="2015-03" db="EMBL/GenBank/DDBJ databases">
        <title>Luteipulveratus halotolerans sp. nov., a novel actinobacterium (Dermacoccaceae) from Sarawak, Malaysia.</title>
        <authorList>
            <person name="Juboi H."/>
            <person name="Basik A."/>
            <person name="Shamsul S.S."/>
            <person name="Arnold P."/>
            <person name="Schmitt E.K."/>
            <person name="Sanglier J.-J."/>
            <person name="Yeo T."/>
        </authorList>
    </citation>
    <scope>NUCLEOTIDE SEQUENCE [LARGE SCALE GENOMIC DNA]</scope>
    <source>
        <strain evidence="3 4">MN07-A0370</strain>
    </source>
</reference>
<dbReference type="Gene3D" id="2.60.120.10">
    <property type="entry name" value="Jelly Rolls"/>
    <property type="match status" value="1"/>
</dbReference>
<dbReference type="InterPro" id="IPR050807">
    <property type="entry name" value="TransReg_Diox_bact_type"/>
</dbReference>
<evidence type="ECO:0000313" key="3">
    <source>
        <dbReference type="EMBL" id="AKU14787.1"/>
    </source>
</evidence>
<dbReference type="InterPro" id="IPR011051">
    <property type="entry name" value="RmlC_Cupin_sf"/>
</dbReference>
<dbReference type="InterPro" id="IPR014710">
    <property type="entry name" value="RmlC-like_jellyroll"/>
</dbReference>
<evidence type="ECO:0000313" key="4">
    <source>
        <dbReference type="Proteomes" id="UP000066480"/>
    </source>
</evidence>
<dbReference type="EMBL" id="CP011112">
    <property type="protein sequence ID" value="AKU14787.1"/>
    <property type="molecule type" value="Genomic_DNA"/>
</dbReference>
<dbReference type="KEGG" id="lmoi:VV02_01045"/>
<sequence>MKPDVAAAIGRRIRDLRTAQDLSVGALAELSEVSRRMLTQVELGQANPSVALLDRVAAGLRTTFAELIGVTAAAPSGGIEVWSTSQGSWAYLLSATDVGTHSVELWKCHLVRGDSSEVPGMPGAPEVMHHVLEGALEIVLDSGEQFQVEENGSLRLPGEVRRRYRSAGPAGTTFIRVFAMPAAS</sequence>
<feature type="domain" description="HTH cro/C1-type" evidence="2">
    <location>
        <begin position="13"/>
        <end position="67"/>
    </location>
</feature>
<dbReference type="GO" id="GO:0003677">
    <property type="term" value="F:DNA binding"/>
    <property type="evidence" value="ECO:0007669"/>
    <property type="project" value="UniProtKB-KW"/>
</dbReference>
<dbReference type="InterPro" id="IPR010982">
    <property type="entry name" value="Lambda_DNA-bd_dom_sf"/>
</dbReference>
<keyword evidence="4" id="KW-1185">Reference proteome</keyword>
<dbReference type="CDD" id="cd00093">
    <property type="entry name" value="HTH_XRE"/>
    <property type="match status" value="1"/>
</dbReference>
<dbReference type="PANTHER" id="PTHR46797">
    <property type="entry name" value="HTH-TYPE TRANSCRIPTIONAL REGULATOR"/>
    <property type="match status" value="1"/>
</dbReference>
<evidence type="ECO:0000256" key="1">
    <source>
        <dbReference type="ARBA" id="ARBA00023125"/>
    </source>
</evidence>
<name>A0A0K1JDK4_9MICO</name>
<evidence type="ECO:0000259" key="2">
    <source>
        <dbReference type="PROSITE" id="PS50943"/>
    </source>
</evidence>
<dbReference type="Proteomes" id="UP000066480">
    <property type="component" value="Chromosome"/>
</dbReference>
<proteinExistence type="predicted"/>
<dbReference type="OrthoDB" id="9810578at2"/>
<dbReference type="SUPFAM" id="SSF51182">
    <property type="entry name" value="RmlC-like cupins"/>
    <property type="match status" value="1"/>
</dbReference>
<dbReference type="PROSITE" id="PS50943">
    <property type="entry name" value="HTH_CROC1"/>
    <property type="match status" value="1"/>
</dbReference>
<dbReference type="STRING" id="571913.VV02_01045"/>
<dbReference type="GO" id="GO:0005829">
    <property type="term" value="C:cytosol"/>
    <property type="evidence" value="ECO:0007669"/>
    <property type="project" value="TreeGrafter"/>
</dbReference>
<gene>
    <name evidence="3" type="ORF">VV02_01045</name>
</gene>
<dbReference type="GO" id="GO:0003700">
    <property type="term" value="F:DNA-binding transcription factor activity"/>
    <property type="evidence" value="ECO:0007669"/>
    <property type="project" value="TreeGrafter"/>
</dbReference>
<dbReference type="Gene3D" id="1.10.260.40">
    <property type="entry name" value="lambda repressor-like DNA-binding domains"/>
    <property type="match status" value="1"/>
</dbReference>
<protein>
    <recommendedName>
        <fullName evidence="2">HTH cro/C1-type domain-containing protein</fullName>
    </recommendedName>
</protein>
<accession>A0A0K1JDK4</accession>
<organism evidence="3 4">
    <name type="scientific">Luteipulveratus mongoliensis</name>
    <dbReference type="NCBI Taxonomy" id="571913"/>
    <lineage>
        <taxon>Bacteria</taxon>
        <taxon>Bacillati</taxon>
        <taxon>Actinomycetota</taxon>
        <taxon>Actinomycetes</taxon>
        <taxon>Micrococcales</taxon>
        <taxon>Dermacoccaceae</taxon>
        <taxon>Luteipulveratus</taxon>
    </lineage>
</organism>
<dbReference type="Pfam" id="PF01381">
    <property type="entry name" value="HTH_3"/>
    <property type="match status" value="1"/>
</dbReference>